<keyword evidence="7" id="KW-1185">Reference proteome</keyword>
<evidence type="ECO:0000313" key="7">
    <source>
        <dbReference type="Proteomes" id="UP000605568"/>
    </source>
</evidence>
<dbReference type="Proteomes" id="UP000605568">
    <property type="component" value="Unassembled WGS sequence"/>
</dbReference>
<dbReference type="Gene3D" id="1.10.260.40">
    <property type="entry name" value="lambda repressor-like DNA-binding domains"/>
    <property type="match status" value="1"/>
</dbReference>
<dbReference type="InterPro" id="IPR000843">
    <property type="entry name" value="HTH_LacI"/>
</dbReference>
<dbReference type="InterPro" id="IPR010982">
    <property type="entry name" value="Lambda_DNA-bd_dom_sf"/>
</dbReference>
<dbReference type="Gene3D" id="3.40.50.2300">
    <property type="match status" value="2"/>
</dbReference>
<dbReference type="Pfam" id="PF13377">
    <property type="entry name" value="Peripla_BP_3"/>
    <property type="match status" value="1"/>
</dbReference>
<evidence type="ECO:0000259" key="5">
    <source>
        <dbReference type="PROSITE" id="PS50932"/>
    </source>
</evidence>
<evidence type="ECO:0000256" key="4">
    <source>
        <dbReference type="ARBA" id="ARBA00023163"/>
    </source>
</evidence>
<name>A0ABQ3M886_9PSEU</name>
<dbReference type="SUPFAM" id="SSF53822">
    <property type="entry name" value="Periplasmic binding protein-like I"/>
    <property type="match status" value="1"/>
</dbReference>
<proteinExistence type="predicted"/>
<dbReference type="CDD" id="cd01392">
    <property type="entry name" value="HTH_LacI"/>
    <property type="match status" value="1"/>
</dbReference>
<keyword evidence="3" id="KW-0238">DNA-binding</keyword>
<keyword evidence="2" id="KW-0805">Transcription regulation</keyword>
<reference evidence="7" key="1">
    <citation type="journal article" date="2019" name="Int. J. Syst. Evol. Microbiol.">
        <title>The Global Catalogue of Microorganisms (GCM) 10K type strain sequencing project: providing services to taxonomists for standard genome sequencing and annotation.</title>
        <authorList>
            <consortium name="The Broad Institute Genomics Platform"/>
            <consortium name="The Broad Institute Genome Sequencing Center for Infectious Disease"/>
            <person name="Wu L."/>
            <person name="Ma J."/>
        </authorList>
    </citation>
    <scope>NUCLEOTIDE SEQUENCE [LARGE SCALE GENOMIC DNA]</scope>
    <source>
        <strain evidence="7">CGMCC 4.7367</strain>
    </source>
</reference>
<dbReference type="PROSITE" id="PS50932">
    <property type="entry name" value="HTH_LACI_2"/>
    <property type="match status" value="1"/>
</dbReference>
<dbReference type="EMBL" id="BNAR01000003">
    <property type="protein sequence ID" value="GHH36232.1"/>
    <property type="molecule type" value="Genomic_DNA"/>
</dbReference>
<dbReference type="InterPro" id="IPR028082">
    <property type="entry name" value="Peripla_BP_I"/>
</dbReference>
<evidence type="ECO:0000256" key="1">
    <source>
        <dbReference type="ARBA" id="ARBA00022491"/>
    </source>
</evidence>
<evidence type="ECO:0000256" key="2">
    <source>
        <dbReference type="ARBA" id="ARBA00023015"/>
    </source>
</evidence>
<dbReference type="SMART" id="SM00354">
    <property type="entry name" value="HTH_LACI"/>
    <property type="match status" value="1"/>
</dbReference>
<keyword evidence="1" id="KW-0678">Repressor</keyword>
<comment type="caution">
    <text evidence="6">The sequence shown here is derived from an EMBL/GenBank/DDBJ whole genome shotgun (WGS) entry which is preliminary data.</text>
</comment>
<dbReference type="PANTHER" id="PTHR30146">
    <property type="entry name" value="LACI-RELATED TRANSCRIPTIONAL REPRESSOR"/>
    <property type="match status" value="1"/>
</dbReference>
<evidence type="ECO:0000256" key="3">
    <source>
        <dbReference type="ARBA" id="ARBA00023125"/>
    </source>
</evidence>
<dbReference type="PROSITE" id="PS00356">
    <property type="entry name" value="HTH_LACI_1"/>
    <property type="match status" value="1"/>
</dbReference>
<dbReference type="Pfam" id="PF00356">
    <property type="entry name" value="LacI"/>
    <property type="match status" value="1"/>
</dbReference>
<organism evidence="6 7">
    <name type="scientific">Lentzea cavernae</name>
    <dbReference type="NCBI Taxonomy" id="2020703"/>
    <lineage>
        <taxon>Bacteria</taxon>
        <taxon>Bacillati</taxon>
        <taxon>Actinomycetota</taxon>
        <taxon>Actinomycetes</taxon>
        <taxon>Pseudonocardiales</taxon>
        <taxon>Pseudonocardiaceae</taxon>
        <taxon>Lentzea</taxon>
    </lineage>
</organism>
<dbReference type="PANTHER" id="PTHR30146:SF148">
    <property type="entry name" value="HTH-TYPE TRANSCRIPTIONAL REPRESSOR PURR-RELATED"/>
    <property type="match status" value="1"/>
</dbReference>
<dbReference type="PRINTS" id="PR00036">
    <property type="entry name" value="HTHLACI"/>
</dbReference>
<dbReference type="InterPro" id="IPR046335">
    <property type="entry name" value="LacI/GalR-like_sensor"/>
</dbReference>
<feature type="domain" description="HTH lacI-type" evidence="5">
    <location>
        <begin position="23"/>
        <end position="77"/>
    </location>
</feature>
<dbReference type="CDD" id="cd06267">
    <property type="entry name" value="PBP1_LacI_sugar_binding-like"/>
    <property type="match status" value="1"/>
</dbReference>
<sequence length="345" mass="36905">MSPTHSTAAIRASSKRVWSLVMVTMRDVAALAGVSITTVSHVINETRPVAGDTRERVQKAIDETGYTGDAIARSLVMGGTKSLGLAVSLVSHPYFAELIAAIESEATRSGYSLVLIDTRDTPESEQTAVRMLRSRRVDGLLLTPSAGGGSLVLPELKRLNIPTVLVDRLTVAKDIDQVGPENVQATSGLVRHLAELGHRRIGIVCGKAGVATTEERILGYRLGLGRAGLKWDEALVSQSGWLAPLLDQDDPATAVVAADHLVTVGMLHELRARGLKLGTDLAVVAYDEVEWATLIEPPLTTLAQPVEEIGRTAVKLLLSRIADPDRAPETIRLSPSLMHRQSCGC</sequence>
<keyword evidence="4" id="KW-0804">Transcription</keyword>
<accession>A0ABQ3M886</accession>
<evidence type="ECO:0000313" key="6">
    <source>
        <dbReference type="EMBL" id="GHH36232.1"/>
    </source>
</evidence>
<dbReference type="SUPFAM" id="SSF47413">
    <property type="entry name" value="lambda repressor-like DNA-binding domains"/>
    <property type="match status" value="1"/>
</dbReference>
<gene>
    <name evidence="6" type="primary">lacI</name>
    <name evidence="6" type="ORF">GCM10017774_22740</name>
</gene>
<protein>
    <submittedName>
        <fullName evidence="6">LacI family transcriptional regulator</fullName>
    </submittedName>
</protein>